<dbReference type="SUPFAM" id="SSF161111">
    <property type="entry name" value="Cation efflux protein transmembrane domain-like"/>
    <property type="match status" value="1"/>
</dbReference>
<dbReference type="Gene3D" id="1.20.1510.10">
    <property type="entry name" value="Cation efflux protein transmembrane domain"/>
    <property type="match status" value="1"/>
</dbReference>
<dbReference type="Pfam" id="PF16916">
    <property type="entry name" value="ZT_dimer"/>
    <property type="match status" value="1"/>
</dbReference>
<evidence type="ECO:0000256" key="4">
    <source>
        <dbReference type="ARBA" id="ARBA00022692"/>
    </source>
</evidence>
<reference evidence="10" key="1">
    <citation type="submission" date="2023-05" db="EMBL/GenBank/DDBJ databases">
        <authorList>
            <person name="Du J."/>
        </authorList>
    </citation>
    <scope>NUCLEOTIDE SEQUENCE</scope>
    <source>
        <strain evidence="10">UMB1064</strain>
    </source>
</reference>
<evidence type="ECO:0000313" key="10">
    <source>
        <dbReference type="EMBL" id="MEO3717910.1"/>
    </source>
</evidence>
<dbReference type="GO" id="GO:0006882">
    <property type="term" value="P:intracellular zinc ion homeostasis"/>
    <property type="evidence" value="ECO:0007669"/>
    <property type="project" value="TreeGrafter"/>
</dbReference>
<protein>
    <submittedName>
        <fullName evidence="10">Cation diffusion facilitator family transporter</fullName>
    </submittedName>
</protein>
<dbReference type="InterPro" id="IPR027469">
    <property type="entry name" value="Cation_efflux_TMD_sf"/>
</dbReference>
<dbReference type="InterPro" id="IPR027470">
    <property type="entry name" value="Cation_efflux_CTD"/>
</dbReference>
<evidence type="ECO:0000256" key="6">
    <source>
        <dbReference type="ARBA" id="ARBA00023136"/>
    </source>
</evidence>
<accession>A0AAW9SYI3</accession>
<evidence type="ECO:0000259" key="8">
    <source>
        <dbReference type="Pfam" id="PF01545"/>
    </source>
</evidence>
<organism evidence="10 11">
    <name type="scientific">Corynebacterium amycolatum</name>
    <dbReference type="NCBI Taxonomy" id="43765"/>
    <lineage>
        <taxon>Bacteria</taxon>
        <taxon>Bacillati</taxon>
        <taxon>Actinomycetota</taxon>
        <taxon>Actinomycetes</taxon>
        <taxon>Mycobacteriales</taxon>
        <taxon>Corynebacteriaceae</taxon>
        <taxon>Corynebacterium</taxon>
    </lineage>
</organism>
<feature type="transmembrane region" description="Helical" evidence="7">
    <location>
        <begin position="38"/>
        <end position="58"/>
    </location>
</feature>
<keyword evidence="3" id="KW-0813">Transport</keyword>
<dbReference type="GO" id="GO:0015086">
    <property type="term" value="F:cadmium ion transmembrane transporter activity"/>
    <property type="evidence" value="ECO:0007669"/>
    <property type="project" value="TreeGrafter"/>
</dbReference>
<dbReference type="PANTHER" id="PTHR43840">
    <property type="entry name" value="MITOCHONDRIAL METAL TRANSPORTER 1-RELATED"/>
    <property type="match status" value="1"/>
</dbReference>
<reference evidence="10" key="2">
    <citation type="submission" date="2024-05" db="EMBL/GenBank/DDBJ databases">
        <authorList>
            <person name="Wolfe A."/>
        </authorList>
    </citation>
    <scope>NUCLEOTIDE SEQUENCE</scope>
    <source>
        <strain evidence="10">UMB1064</strain>
    </source>
</reference>
<comment type="subcellular location">
    <subcellularLocation>
        <location evidence="1">Membrane</location>
        <topology evidence="1">Multi-pass membrane protein</topology>
    </subcellularLocation>
</comment>
<evidence type="ECO:0000256" key="1">
    <source>
        <dbReference type="ARBA" id="ARBA00004141"/>
    </source>
</evidence>
<evidence type="ECO:0000313" key="11">
    <source>
        <dbReference type="Proteomes" id="UP001223646"/>
    </source>
</evidence>
<keyword evidence="6 7" id="KW-0472">Membrane</keyword>
<dbReference type="AlphaFoldDB" id="A0AAW9SYI3"/>
<sequence>MQDLSRFGWLSVGAAVVTIALKFWGYTLTGSVGLLSDATESIVNLVAAIVAIIVLKVIARPADRDHEFGHSKAEYFSAGLEGAMIFVAAAAIIYVSIERLVNPQPIEQIGLGLIVTVIASVINGVVALILMRAGRQHNSLALTADGKHLMTDVWTSVGVLAGVALVWITGLWWLDPLIALAVAVNILVTGYKLLRDSGGGLMDKAMEGEDREAVDEILASHRDRGRGIDVHEIRTRVSGHQQFIEFHVLVPGACSVEHGHDVLTAMEDELRERFPGVHISSHLEPIEDERAYGDVQL</sequence>
<dbReference type="InterPro" id="IPR002524">
    <property type="entry name" value="Cation_efflux"/>
</dbReference>
<evidence type="ECO:0000256" key="3">
    <source>
        <dbReference type="ARBA" id="ARBA00022448"/>
    </source>
</evidence>
<dbReference type="PANTHER" id="PTHR43840:SF15">
    <property type="entry name" value="MITOCHONDRIAL METAL TRANSPORTER 1-RELATED"/>
    <property type="match status" value="1"/>
</dbReference>
<feature type="transmembrane region" description="Helical" evidence="7">
    <location>
        <begin position="78"/>
        <end position="97"/>
    </location>
</feature>
<proteinExistence type="inferred from homology"/>
<evidence type="ECO:0000259" key="9">
    <source>
        <dbReference type="Pfam" id="PF16916"/>
    </source>
</evidence>
<evidence type="ECO:0000256" key="7">
    <source>
        <dbReference type="SAM" id="Phobius"/>
    </source>
</evidence>
<evidence type="ECO:0000256" key="2">
    <source>
        <dbReference type="ARBA" id="ARBA00008114"/>
    </source>
</evidence>
<feature type="transmembrane region" description="Helical" evidence="7">
    <location>
        <begin position="7"/>
        <end position="26"/>
    </location>
</feature>
<feature type="transmembrane region" description="Helical" evidence="7">
    <location>
        <begin position="151"/>
        <end position="170"/>
    </location>
</feature>
<dbReference type="InterPro" id="IPR036837">
    <property type="entry name" value="Cation_efflux_CTD_sf"/>
</dbReference>
<dbReference type="FunFam" id="1.20.1510.10:FF:000001">
    <property type="entry name" value="Ferrous-iron efflux pump FieF"/>
    <property type="match status" value="1"/>
</dbReference>
<feature type="domain" description="Cation efflux protein cytoplasmic" evidence="9">
    <location>
        <begin position="207"/>
        <end position="285"/>
    </location>
</feature>
<comment type="caution">
    <text evidence="10">The sequence shown here is derived from an EMBL/GenBank/DDBJ whole genome shotgun (WGS) entry which is preliminary data.</text>
</comment>
<keyword evidence="5 7" id="KW-1133">Transmembrane helix</keyword>
<dbReference type="RefSeq" id="WP_284826782.1">
    <property type="nucleotide sequence ID" value="NZ_JASOOY020000033.1"/>
</dbReference>
<dbReference type="NCBIfam" id="TIGR01297">
    <property type="entry name" value="CDF"/>
    <property type="match status" value="1"/>
</dbReference>
<keyword evidence="4 7" id="KW-0812">Transmembrane</keyword>
<evidence type="ECO:0000256" key="5">
    <source>
        <dbReference type="ARBA" id="ARBA00022989"/>
    </source>
</evidence>
<dbReference type="GO" id="GO:0005886">
    <property type="term" value="C:plasma membrane"/>
    <property type="evidence" value="ECO:0007669"/>
    <property type="project" value="TreeGrafter"/>
</dbReference>
<comment type="similarity">
    <text evidence="2">Belongs to the cation diffusion facilitator (CDF) transporter (TC 2.A.4) family.</text>
</comment>
<feature type="domain" description="Cation efflux protein transmembrane" evidence="8">
    <location>
        <begin position="9"/>
        <end position="202"/>
    </location>
</feature>
<dbReference type="InterPro" id="IPR058533">
    <property type="entry name" value="Cation_efflux_TM"/>
</dbReference>
<dbReference type="Pfam" id="PF01545">
    <property type="entry name" value="Cation_efflux"/>
    <property type="match status" value="1"/>
</dbReference>
<dbReference type="EMBL" id="JASOOY020000033">
    <property type="protein sequence ID" value="MEO3717910.1"/>
    <property type="molecule type" value="Genomic_DNA"/>
</dbReference>
<dbReference type="GO" id="GO:0015341">
    <property type="term" value="F:zinc efflux antiporter activity"/>
    <property type="evidence" value="ECO:0007669"/>
    <property type="project" value="TreeGrafter"/>
</dbReference>
<dbReference type="Proteomes" id="UP001223646">
    <property type="component" value="Unassembled WGS sequence"/>
</dbReference>
<feature type="transmembrane region" description="Helical" evidence="7">
    <location>
        <begin position="109"/>
        <end position="130"/>
    </location>
</feature>
<gene>
    <name evidence="10" type="ORF">QP460_009970</name>
</gene>
<dbReference type="InterPro" id="IPR050291">
    <property type="entry name" value="CDF_Transporter"/>
</dbReference>
<name>A0AAW9SYI3_CORAY</name>
<feature type="transmembrane region" description="Helical" evidence="7">
    <location>
        <begin position="176"/>
        <end position="194"/>
    </location>
</feature>
<dbReference type="SUPFAM" id="SSF160240">
    <property type="entry name" value="Cation efflux protein cytoplasmic domain-like"/>
    <property type="match status" value="1"/>
</dbReference>
<dbReference type="Gene3D" id="3.30.70.1350">
    <property type="entry name" value="Cation efflux protein, cytoplasmic domain"/>
    <property type="match status" value="1"/>
</dbReference>
<dbReference type="GO" id="GO:0015093">
    <property type="term" value="F:ferrous iron transmembrane transporter activity"/>
    <property type="evidence" value="ECO:0007669"/>
    <property type="project" value="TreeGrafter"/>
</dbReference>